<keyword evidence="3" id="KW-1185">Reference proteome</keyword>
<evidence type="ECO:0000256" key="1">
    <source>
        <dbReference type="SAM" id="MobiDB-lite"/>
    </source>
</evidence>
<feature type="compositionally biased region" description="Low complexity" evidence="1">
    <location>
        <begin position="45"/>
        <end position="65"/>
    </location>
</feature>
<feature type="non-terminal residue" evidence="2">
    <location>
        <position position="1"/>
    </location>
</feature>
<dbReference type="AlphaFoldDB" id="A0A822ALM2"/>
<name>A0A822ALM2_9BILA</name>
<proteinExistence type="predicted"/>
<gene>
    <name evidence="2" type="ORF">UJA718_LOCUS49869</name>
</gene>
<evidence type="ECO:0000313" key="2">
    <source>
        <dbReference type="EMBL" id="CAF4991879.1"/>
    </source>
</evidence>
<organism evidence="2 3">
    <name type="scientific">Rotaria socialis</name>
    <dbReference type="NCBI Taxonomy" id="392032"/>
    <lineage>
        <taxon>Eukaryota</taxon>
        <taxon>Metazoa</taxon>
        <taxon>Spiralia</taxon>
        <taxon>Gnathifera</taxon>
        <taxon>Rotifera</taxon>
        <taxon>Eurotatoria</taxon>
        <taxon>Bdelloidea</taxon>
        <taxon>Philodinida</taxon>
        <taxon>Philodinidae</taxon>
        <taxon>Rotaria</taxon>
    </lineage>
</organism>
<comment type="caution">
    <text evidence="2">The sequence shown here is derived from an EMBL/GenBank/DDBJ whole genome shotgun (WGS) entry which is preliminary data.</text>
</comment>
<evidence type="ECO:0000313" key="3">
    <source>
        <dbReference type="Proteomes" id="UP000663873"/>
    </source>
</evidence>
<feature type="non-terminal residue" evidence="2">
    <location>
        <position position="80"/>
    </location>
</feature>
<dbReference type="Proteomes" id="UP000663873">
    <property type="component" value="Unassembled WGS sequence"/>
</dbReference>
<feature type="region of interest" description="Disordered" evidence="1">
    <location>
        <begin position="1"/>
        <end position="65"/>
    </location>
</feature>
<protein>
    <submittedName>
        <fullName evidence="2">Uncharacterized protein</fullName>
    </submittedName>
</protein>
<reference evidence="2" key="1">
    <citation type="submission" date="2021-02" db="EMBL/GenBank/DDBJ databases">
        <authorList>
            <person name="Nowell W R."/>
        </authorList>
    </citation>
    <scope>NUCLEOTIDE SEQUENCE</scope>
</reference>
<accession>A0A822ALM2</accession>
<feature type="compositionally biased region" description="Basic and acidic residues" evidence="1">
    <location>
        <begin position="7"/>
        <end position="22"/>
    </location>
</feature>
<sequence length="80" mass="9131">PSVSRRTSRDYSSDRWSTRHDSSTIGPYADNELITSNKHRPDRWSNTNSPKPSSPNYNSSSLPGSVYRHVNELHDLVIVF</sequence>
<dbReference type="EMBL" id="CAJOBP010106910">
    <property type="protein sequence ID" value="CAF4991879.1"/>
    <property type="molecule type" value="Genomic_DNA"/>
</dbReference>